<evidence type="ECO:0000313" key="1">
    <source>
        <dbReference type="EMBL" id="PPC75234.1"/>
    </source>
</evidence>
<sequence length="264" mass="30288">MCHSMHPPWKTKGKIMSKLDIVLIPKIMRKNNWINGAKLMEKWFNDPSNSQPTLGIPSTDIIKMDWILSYPRAKTVYDTLVREKVWENAAAQREIVGMLKRRNLLSTTSQQFGFNKFNIPLIDKDAIQFRVVGGYWDMAFGDMDDLRAALARFIFKVVIKGEVSPVPNTSSNSIIRYKVTISEIGIYARDSYDFNDAPGEDQELGNWDKDDNSVGRTIFNGGDEIKNSDFRNWRKSHTKGGDFIVYSDIKTIKLNTPSTFEFNK</sequence>
<evidence type="ECO:0000313" key="2">
    <source>
        <dbReference type="Proteomes" id="UP000238196"/>
    </source>
</evidence>
<gene>
    <name evidence="1" type="ORF">C4K68_21590</name>
</gene>
<dbReference type="Pfam" id="PF19940">
    <property type="entry name" value="DUF6402"/>
    <property type="match status" value="2"/>
</dbReference>
<reference evidence="1 2" key="1">
    <citation type="submission" date="2018-02" db="EMBL/GenBank/DDBJ databases">
        <title>novel marine gammaproteobacteria from coastal saline agro ecosystem.</title>
        <authorList>
            <person name="Krishnan R."/>
            <person name="Ramesh Kumar N."/>
        </authorList>
    </citation>
    <scope>NUCLEOTIDE SEQUENCE [LARGE SCALE GENOMIC DNA]</scope>
    <source>
        <strain evidence="1 2">228</strain>
    </source>
</reference>
<dbReference type="EMBL" id="PRLP01000106">
    <property type="protein sequence ID" value="PPC75234.1"/>
    <property type="molecule type" value="Genomic_DNA"/>
</dbReference>
<dbReference type="InterPro" id="IPR045646">
    <property type="entry name" value="DUF6402"/>
</dbReference>
<protein>
    <submittedName>
        <fullName evidence="1">Uncharacterized protein</fullName>
    </submittedName>
</protein>
<organism evidence="1 2">
    <name type="scientific">Proteobacteria bacterium 228</name>
    <dbReference type="NCBI Taxonomy" id="2083153"/>
    <lineage>
        <taxon>Bacteria</taxon>
        <taxon>Pseudomonadati</taxon>
        <taxon>Pseudomonadota</taxon>
    </lineage>
</organism>
<dbReference type="AlphaFoldDB" id="A0A2S5KK67"/>
<dbReference type="Proteomes" id="UP000238196">
    <property type="component" value="Unassembled WGS sequence"/>
</dbReference>
<accession>A0A2S5KK67</accession>
<comment type="caution">
    <text evidence="1">The sequence shown here is derived from an EMBL/GenBank/DDBJ whole genome shotgun (WGS) entry which is preliminary data.</text>
</comment>
<name>A0A2S5KK67_9PROT</name>
<proteinExistence type="predicted"/>